<keyword evidence="2" id="KW-1185">Reference proteome</keyword>
<dbReference type="EMBL" id="VCGU01000007">
    <property type="protein sequence ID" value="TRY73279.1"/>
    <property type="molecule type" value="Genomic_DNA"/>
</dbReference>
<reference evidence="1 2" key="1">
    <citation type="journal article" date="2018" name="Nat. Ecol. Evol.">
        <title>Genomic signatures of mitonuclear coevolution across populations of Tigriopus californicus.</title>
        <authorList>
            <person name="Barreto F.S."/>
            <person name="Watson E.T."/>
            <person name="Lima T.G."/>
            <person name="Willett C.S."/>
            <person name="Edmands S."/>
            <person name="Li W."/>
            <person name="Burton R.S."/>
        </authorList>
    </citation>
    <scope>NUCLEOTIDE SEQUENCE [LARGE SCALE GENOMIC DNA]</scope>
    <source>
        <strain evidence="1 2">San Diego</strain>
    </source>
</reference>
<comment type="caution">
    <text evidence="1">The sequence shown here is derived from an EMBL/GenBank/DDBJ whole genome shotgun (WGS) entry which is preliminary data.</text>
</comment>
<dbReference type="AlphaFoldDB" id="A0A553P6G6"/>
<sequence length="69" mass="7557">MEMLMRTGMRSVGLALSTWSSDWISGVMNHTNSVMSINTMKDTQHTDTIAPVVVGCVRSLGIFRGILTL</sequence>
<protein>
    <submittedName>
        <fullName evidence="1">Uncharacterized protein</fullName>
    </submittedName>
</protein>
<evidence type="ECO:0000313" key="2">
    <source>
        <dbReference type="Proteomes" id="UP000318571"/>
    </source>
</evidence>
<accession>A0A553P6G6</accession>
<name>A0A553P6G6_TIGCA</name>
<dbReference type="Proteomes" id="UP000318571">
    <property type="component" value="Chromosome 3"/>
</dbReference>
<proteinExistence type="predicted"/>
<gene>
    <name evidence="1" type="ORF">TCAL_16888</name>
</gene>
<organism evidence="1 2">
    <name type="scientific">Tigriopus californicus</name>
    <name type="common">Marine copepod</name>
    <dbReference type="NCBI Taxonomy" id="6832"/>
    <lineage>
        <taxon>Eukaryota</taxon>
        <taxon>Metazoa</taxon>
        <taxon>Ecdysozoa</taxon>
        <taxon>Arthropoda</taxon>
        <taxon>Crustacea</taxon>
        <taxon>Multicrustacea</taxon>
        <taxon>Hexanauplia</taxon>
        <taxon>Copepoda</taxon>
        <taxon>Harpacticoida</taxon>
        <taxon>Harpacticidae</taxon>
        <taxon>Tigriopus</taxon>
    </lineage>
</organism>
<evidence type="ECO:0000313" key="1">
    <source>
        <dbReference type="EMBL" id="TRY73279.1"/>
    </source>
</evidence>